<dbReference type="Pfam" id="PF07679">
    <property type="entry name" value="I-set"/>
    <property type="match status" value="1"/>
</dbReference>
<proteinExistence type="predicted"/>
<keyword evidence="5" id="KW-0812">Transmembrane</keyword>
<evidence type="ECO:0000256" key="5">
    <source>
        <dbReference type="SAM" id="Phobius"/>
    </source>
</evidence>
<feature type="region of interest" description="Disordered" evidence="4">
    <location>
        <begin position="443"/>
        <end position="469"/>
    </location>
</feature>
<dbReference type="PROSITE" id="PS50835">
    <property type="entry name" value="IG_LIKE"/>
    <property type="match status" value="1"/>
</dbReference>
<dbReference type="AlphaFoldDB" id="A0A915ID04"/>
<dbReference type="InterPro" id="IPR013783">
    <property type="entry name" value="Ig-like_fold"/>
</dbReference>
<dbReference type="PANTHER" id="PTHR24366">
    <property type="entry name" value="IG(IMMUNOGLOBULIN) AND LRR(LEUCINE RICH REPEAT) DOMAINS"/>
    <property type="match status" value="1"/>
</dbReference>
<reference evidence="8" key="1">
    <citation type="submission" date="2022-11" db="UniProtKB">
        <authorList>
            <consortium name="WormBaseParasite"/>
        </authorList>
    </citation>
    <scope>IDENTIFICATION</scope>
</reference>
<name>A0A915ID04_ROMCU</name>
<evidence type="ECO:0000313" key="8">
    <source>
        <dbReference type="WBParaSite" id="nRc.2.0.1.t11668-RA"/>
    </source>
</evidence>
<dbReference type="InterPro" id="IPR007110">
    <property type="entry name" value="Ig-like_dom"/>
</dbReference>
<dbReference type="Proteomes" id="UP000887565">
    <property type="component" value="Unplaced"/>
</dbReference>
<dbReference type="SMART" id="SM00408">
    <property type="entry name" value="IGc2"/>
    <property type="match status" value="1"/>
</dbReference>
<evidence type="ECO:0000313" key="7">
    <source>
        <dbReference type="Proteomes" id="UP000887565"/>
    </source>
</evidence>
<accession>A0A915ID04</accession>
<sequence length="487" mass="56793">PLTTLPQFSANEYLQSIEIKNSILENVNLATFRYLTNLTFLSFMDSQALRYVYGGRIVDNLRSIKTLNFRNSSLNYLDYDIFENLPNYVKIDLSLNNFTCDCRSSALINLLISNYLNLQETFCSNSTKIYDFLANPNISTTNDCSLGYDANNGAIVKGVYGADKILDCQIFGRPTPSVAWFKYEGGKFIDVPVNDSNFDAKFIAYPDGSLKIREADRGDIGIYVCRLKNQHGNFTVYQRFRLDYAYLWWLMKIYSIICGLFVAMASFALNVISGAIRRLVVWRVSKLERTGRVRMLLESMEKYKSKQMVNLHDMYASNINQIRENYRQQLEALRRSYASQADRFRDYRTTQMENVATHLDTLRDNYNAQVNRIRDYGSKHMERVYNVYQRRVTGVRNYTLQQRLRLMRQYKLKQRYINRILENLNLQGSSGVTNIDNDETQMKKWSLKRQSGETTTDENGARKNDEDRASFHTIMSEDFQFEDKASP</sequence>
<feature type="coiled-coil region" evidence="3">
    <location>
        <begin position="316"/>
        <end position="343"/>
    </location>
</feature>
<organism evidence="7 8">
    <name type="scientific">Romanomermis culicivorax</name>
    <name type="common">Nematode worm</name>
    <dbReference type="NCBI Taxonomy" id="13658"/>
    <lineage>
        <taxon>Eukaryota</taxon>
        <taxon>Metazoa</taxon>
        <taxon>Ecdysozoa</taxon>
        <taxon>Nematoda</taxon>
        <taxon>Enoplea</taxon>
        <taxon>Dorylaimia</taxon>
        <taxon>Mermithida</taxon>
        <taxon>Mermithoidea</taxon>
        <taxon>Mermithidae</taxon>
        <taxon>Romanomermis</taxon>
    </lineage>
</organism>
<keyword evidence="3" id="KW-0175">Coiled coil</keyword>
<dbReference type="InterPro" id="IPR032675">
    <property type="entry name" value="LRR_dom_sf"/>
</dbReference>
<feature type="domain" description="Ig-like" evidence="6">
    <location>
        <begin position="136"/>
        <end position="241"/>
    </location>
</feature>
<keyword evidence="5" id="KW-0472">Membrane</keyword>
<keyword evidence="2" id="KW-0677">Repeat</keyword>
<feature type="transmembrane region" description="Helical" evidence="5">
    <location>
        <begin position="246"/>
        <end position="269"/>
    </location>
</feature>
<keyword evidence="1" id="KW-0433">Leucine-rich repeat</keyword>
<dbReference type="InterPro" id="IPR036179">
    <property type="entry name" value="Ig-like_dom_sf"/>
</dbReference>
<evidence type="ECO:0000256" key="1">
    <source>
        <dbReference type="ARBA" id="ARBA00022614"/>
    </source>
</evidence>
<evidence type="ECO:0000256" key="2">
    <source>
        <dbReference type="ARBA" id="ARBA00022737"/>
    </source>
</evidence>
<keyword evidence="7" id="KW-1185">Reference proteome</keyword>
<dbReference type="InterPro" id="IPR003598">
    <property type="entry name" value="Ig_sub2"/>
</dbReference>
<dbReference type="SUPFAM" id="SSF52058">
    <property type="entry name" value="L domain-like"/>
    <property type="match status" value="1"/>
</dbReference>
<evidence type="ECO:0000256" key="3">
    <source>
        <dbReference type="SAM" id="Coils"/>
    </source>
</evidence>
<dbReference type="InterPro" id="IPR013098">
    <property type="entry name" value="Ig_I-set"/>
</dbReference>
<dbReference type="SUPFAM" id="SSF48726">
    <property type="entry name" value="Immunoglobulin"/>
    <property type="match status" value="1"/>
</dbReference>
<feature type="compositionally biased region" description="Basic and acidic residues" evidence="4">
    <location>
        <begin position="459"/>
        <end position="469"/>
    </location>
</feature>
<evidence type="ECO:0000256" key="4">
    <source>
        <dbReference type="SAM" id="MobiDB-lite"/>
    </source>
</evidence>
<evidence type="ECO:0000259" key="6">
    <source>
        <dbReference type="PROSITE" id="PS50835"/>
    </source>
</evidence>
<dbReference type="Gene3D" id="3.80.10.10">
    <property type="entry name" value="Ribonuclease Inhibitor"/>
    <property type="match status" value="1"/>
</dbReference>
<dbReference type="WBParaSite" id="nRc.2.0.1.t11668-RA">
    <property type="protein sequence ID" value="nRc.2.0.1.t11668-RA"/>
    <property type="gene ID" value="nRc.2.0.1.g11668"/>
</dbReference>
<keyword evidence="5" id="KW-1133">Transmembrane helix</keyword>
<feature type="compositionally biased region" description="Polar residues" evidence="4">
    <location>
        <begin position="448"/>
        <end position="458"/>
    </location>
</feature>
<dbReference type="Gene3D" id="2.60.40.10">
    <property type="entry name" value="Immunoglobulins"/>
    <property type="match status" value="1"/>
</dbReference>
<protein>
    <submittedName>
        <fullName evidence="8">Ig-like domain-containing protein</fullName>
    </submittedName>
</protein>